<dbReference type="InterPro" id="IPR038332">
    <property type="entry name" value="PPE_sf"/>
</dbReference>
<evidence type="ECO:0000313" key="2">
    <source>
        <dbReference type="EMBL" id="VFB01411.1"/>
    </source>
</evidence>
<sequence length="411" mass="40934">MTEVTYEDERIGDPENPGHHSHATLRSTFEGMDPTEAVAAKDQYATLAKDWDDTVTVFAARIRRSSESAWDGPAAQAARQAISDYATDALNLTPALNALSSRVSEMVNAVLETKKNMPEYSDDPQSPLNPGDWFDGDHEGDLEREAQNLVRTSYTDAARITDKLIPSLPQPRDPVALGDVPPGEWKKGGDGGGDGSGGGGNGGGDTGGGIGGDDNGGGDTGEEVQPGTEEQTEDETTEDSTTDDTTTPSSTDPTSTTPASTVPSSSASSPTTPASSTSGLPGSGGGFPGAGGSGGSGGSSGSSGLPGSGIPGAGRSLAGNPLVTGVPAAAGAGGSGAAGSGAGRSGMPMMGAPGAGRGNGGENESDRKTPDYLVNEENARELLGDEPRTIPGGVLGADVPAARPADGPPRT</sequence>
<feature type="compositionally biased region" description="Gly residues" evidence="1">
    <location>
        <begin position="331"/>
        <end position="344"/>
    </location>
</feature>
<accession>A0A4U8W5F8</accession>
<feature type="compositionally biased region" description="Gly residues" evidence="1">
    <location>
        <begin position="190"/>
        <end position="219"/>
    </location>
</feature>
<feature type="compositionally biased region" description="Basic and acidic residues" evidence="1">
    <location>
        <begin position="377"/>
        <end position="388"/>
    </location>
</feature>
<dbReference type="Gene3D" id="1.20.1260.20">
    <property type="entry name" value="PPE superfamily"/>
    <property type="match status" value="1"/>
</dbReference>
<dbReference type="RefSeq" id="WP_165448972.1">
    <property type="nucleotide sequence ID" value="NZ_LR215973.1"/>
</dbReference>
<feature type="compositionally biased region" description="Gly residues" evidence="1">
    <location>
        <begin position="281"/>
        <end position="312"/>
    </location>
</feature>
<reference evidence="2 3" key="1">
    <citation type="submission" date="2019-02" db="EMBL/GenBank/DDBJ databases">
        <authorList>
            <consortium name="Pathogen Informatics"/>
        </authorList>
    </citation>
    <scope>NUCLEOTIDE SEQUENCE [LARGE SCALE GENOMIC DNA]</scope>
    <source>
        <strain evidence="2 3">3012STDY6756504</strain>
    </source>
</reference>
<dbReference type="AlphaFoldDB" id="A0A4U8W5F8"/>
<organism evidence="2 3">
    <name type="scientific">Nocardia cyriacigeorgica</name>
    <dbReference type="NCBI Taxonomy" id="135487"/>
    <lineage>
        <taxon>Bacteria</taxon>
        <taxon>Bacillati</taxon>
        <taxon>Actinomycetota</taxon>
        <taxon>Actinomycetes</taxon>
        <taxon>Mycobacteriales</taxon>
        <taxon>Nocardiaceae</taxon>
        <taxon>Nocardia</taxon>
    </lineage>
</organism>
<protein>
    <recommendedName>
        <fullName evidence="4">WXG100 family type VII secretion target</fullName>
    </recommendedName>
</protein>
<feature type="compositionally biased region" description="Basic and acidic residues" evidence="1">
    <location>
        <begin position="135"/>
        <end position="146"/>
    </location>
</feature>
<feature type="compositionally biased region" description="Low complexity" evidence="1">
    <location>
        <begin position="243"/>
        <end position="280"/>
    </location>
</feature>
<dbReference type="EMBL" id="LR215973">
    <property type="protein sequence ID" value="VFB01411.1"/>
    <property type="molecule type" value="Genomic_DNA"/>
</dbReference>
<proteinExistence type="predicted"/>
<dbReference type="Proteomes" id="UP000290439">
    <property type="component" value="Chromosome"/>
</dbReference>
<gene>
    <name evidence="2" type="ORF">NCTC10797_05229</name>
</gene>
<name>A0A4U8W5F8_9NOCA</name>
<feature type="compositionally biased region" description="Basic and acidic residues" evidence="1">
    <location>
        <begin position="7"/>
        <end position="18"/>
    </location>
</feature>
<feature type="region of interest" description="Disordered" evidence="1">
    <location>
        <begin position="114"/>
        <end position="411"/>
    </location>
</feature>
<feature type="compositionally biased region" description="Acidic residues" evidence="1">
    <location>
        <begin position="230"/>
        <end position="242"/>
    </location>
</feature>
<evidence type="ECO:0000313" key="3">
    <source>
        <dbReference type="Proteomes" id="UP000290439"/>
    </source>
</evidence>
<feature type="region of interest" description="Disordered" evidence="1">
    <location>
        <begin position="1"/>
        <end position="25"/>
    </location>
</feature>
<evidence type="ECO:0000256" key="1">
    <source>
        <dbReference type="SAM" id="MobiDB-lite"/>
    </source>
</evidence>
<evidence type="ECO:0008006" key="4">
    <source>
        <dbReference type="Google" id="ProtNLM"/>
    </source>
</evidence>